<evidence type="ECO:0000313" key="2">
    <source>
        <dbReference type="EMBL" id="WFF97854.1"/>
    </source>
</evidence>
<accession>A0AAJ5Z684</accession>
<keyword evidence="1" id="KW-1133">Transmembrane helix</keyword>
<keyword evidence="1" id="KW-0812">Transmembrane</keyword>
<reference evidence="2" key="1">
    <citation type="submission" date="2023-03" db="EMBL/GenBank/DDBJ databases">
        <title>Aeromonas caviae strain AC1520.</title>
        <authorList>
            <person name="Xie T."/>
            <person name="Zhang Q."/>
            <person name="Deng J."/>
            <person name="Li X."/>
        </authorList>
    </citation>
    <scope>NUCLEOTIDE SEQUENCE</scope>
    <source>
        <strain evidence="2">AC1520</strain>
    </source>
</reference>
<dbReference type="RefSeq" id="WP_277856410.1">
    <property type="nucleotide sequence ID" value="NZ_CP120942.1"/>
</dbReference>
<protein>
    <submittedName>
        <fullName evidence="2">Uncharacterized protein</fullName>
    </submittedName>
</protein>
<evidence type="ECO:0000313" key="3">
    <source>
        <dbReference type="Proteomes" id="UP001218423"/>
    </source>
</evidence>
<organism evidence="2 3">
    <name type="scientific">Aeromonas caviae</name>
    <name type="common">Aeromonas punctata</name>
    <dbReference type="NCBI Taxonomy" id="648"/>
    <lineage>
        <taxon>Bacteria</taxon>
        <taxon>Pseudomonadati</taxon>
        <taxon>Pseudomonadota</taxon>
        <taxon>Gammaproteobacteria</taxon>
        <taxon>Aeromonadales</taxon>
        <taxon>Aeromonadaceae</taxon>
        <taxon>Aeromonas</taxon>
    </lineage>
</organism>
<dbReference type="Proteomes" id="UP001218423">
    <property type="component" value="Chromosome"/>
</dbReference>
<keyword evidence="1" id="KW-0472">Membrane</keyword>
<feature type="transmembrane region" description="Helical" evidence="1">
    <location>
        <begin position="59"/>
        <end position="78"/>
    </location>
</feature>
<dbReference type="EMBL" id="CP120942">
    <property type="protein sequence ID" value="WFF97854.1"/>
    <property type="molecule type" value="Genomic_DNA"/>
</dbReference>
<sequence length="138" mass="15652">MSELFKQALEQAKAKNRGVYTSDDESKFVKQRRSNTKSDLIEITEDKLENILIKHLDKISYRSAWIAPASILATLATVKTTATFNDSFGVKAAVWEGMTIILGVICLGWTLYTLLRIWYYKSELSLESLLTKIKNTQA</sequence>
<name>A0AAJ5Z684_AERCA</name>
<evidence type="ECO:0000256" key="1">
    <source>
        <dbReference type="SAM" id="Phobius"/>
    </source>
</evidence>
<gene>
    <name evidence="2" type="ORF">P5S46_19875</name>
</gene>
<proteinExistence type="predicted"/>
<feature type="transmembrane region" description="Helical" evidence="1">
    <location>
        <begin position="98"/>
        <end position="119"/>
    </location>
</feature>
<dbReference type="AlphaFoldDB" id="A0AAJ5Z684"/>